<accession>A0ABM0MFC4</accession>
<reference evidence="6" key="1">
    <citation type="submission" date="2025-08" db="UniProtKB">
        <authorList>
            <consortium name="RefSeq"/>
        </authorList>
    </citation>
    <scope>IDENTIFICATION</scope>
    <source>
        <tissue evidence="6">Testes</tissue>
    </source>
</reference>
<feature type="repeat" description="RCC1" evidence="3">
    <location>
        <begin position="161"/>
        <end position="212"/>
    </location>
</feature>
<dbReference type="InterPro" id="IPR058923">
    <property type="entry name" value="RCC1-like_dom"/>
</dbReference>
<dbReference type="Gene3D" id="2.130.10.30">
    <property type="entry name" value="Regulator of chromosome condensation 1/beta-lactamase-inhibitor protein II"/>
    <property type="match status" value="2"/>
</dbReference>
<feature type="repeat" description="RCC1" evidence="3">
    <location>
        <begin position="58"/>
        <end position="106"/>
    </location>
</feature>
<feature type="domain" description="RCC1-like" evidence="4">
    <location>
        <begin position="3"/>
        <end position="238"/>
    </location>
</feature>
<protein>
    <submittedName>
        <fullName evidence="6">Probable E3 ubiquitin-protein ligase HERC4-like</fullName>
    </submittedName>
</protein>
<dbReference type="RefSeq" id="XP_006818715.1">
    <property type="nucleotide sequence ID" value="XM_006818652.1"/>
</dbReference>
<dbReference type="PRINTS" id="PR00633">
    <property type="entry name" value="RCCNDNSATION"/>
</dbReference>
<evidence type="ECO:0000256" key="3">
    <source>
        <dbReference type="PROSITE-ProRule" id="PRU00235"/>
    </source>
</evidence>
<keyword evidence="2" id="KW-0677">Repeat</keyword>
<organism evidence="5 6">
    <name type="scientific">Saccoglossus kowalevskii</name>
    <name type="common">Acorn worm</name>
    <dbReference type="NCBI Taxonomy" id="10224"/>
    <lineage>
        <taxon>Eukaryota</taxon>
        <taxon>Metazoa</taxon>
        <taxon>Hemichordata</taxon>
        <taxon>Enteropneusta</taxon>
        <taxon>Harrimaniidae</taxon>
        <taxon>Saccoglossus</taxon>
    </lineage>
</organism>
<dbReference type="InterPro" id="IPR051553">
    <property type="entry name" value="Ran_GTPase-activating"/>
</dbReference>
<dbReference type="GeneID" id="102808611"/>
<gene>
    <name evidence="6" type="primary">LOC102808611</name>
</gene>
<evidence type="ECO:0000256" key="2">
    <source>
        <dbReference type="ARBA" id="ARBA00022737"/>
    </source>
</evidence>
<feature type="repeat" description="RCC1" evidence="3">
    <location>
        <begin position="1"/>
        <end position="57"/>
    </location>
</feature>
<dbReference type="InterPro" id="IPR000408">
    <property type="entry name" value="Reg_chr_condens"/>
</dbReference>
<evidence type="ECO:0000313" key="5">
    <source>
        <dbReference type="Proteomes" id="UP000694865"/>
    </source>
</evidence>
<keyword evidence="1" id="KW-0344">Guanine-nucleotide releasing factor</keyword>
<feature type="repeat" description="RCC1" evidence="3">
    <location>
        <begin position="107"/>
        <end position="160"/>
    </location>
</feature>
<dbReference type="PROSITE" id="PS00626">
    <property type="entry name" value="RCC1_2"/>
    <property type="match status" value="4"/>
</dbReference>
<name>A0ABM0MFC4_SACKO</name>
<dbReference type="Proteomes" id="UP000694865">
    <property type="component" value="Unplaced"/>
</dbReference>
<keyword evidence="5" id="KW-1185">Reference proteome</keyword>
<sequence length="242" mass="25767">MPLHCWGSSAFGQLGLGESVLEEGKVLSPVSHGYFSNDRTVLDIGCGLHHTVFVLEDGTIWTCGSNDEAQLGRDSPIELGQVFALELHRIIGVSCGDFHTLVINDKYSVFSWGNDQYGQCGRGGISLEPKPIPRLIKSLEDMRVVQVACGSSHSLALTTNGQIYAWGANDHGQLGLGSKESMSKPTLVSSLQGLPVKQITCGRSHSFALSVSGAVFGWGNNSCGQLGLNDERGKHSVPVNSA</sequence>
<dbReference type="PANTHER" id="PTHR45982:SF1">
    <property type="entry name" value="REGULATOR OF CHROMOSOME CONDENSATION"/>
    <property type="match status" value="1"/>
</dbReference>
<proteinExistence type="predicted"/>
<dbReference type="Pfam" id="PF25390">
    <property type="entry name" value="WD40_RLD"/>
    <property type="match status" value="1"/>
</dbReference>
<evidence type="ECO:0000256" key="1">
    <source>
        <dbReference type="ARBA" id="ARBA00022658"/>
    </source>
</evidence>
<dbReference type="InterPro" id="IPR009091">
    <property type="entry name" value="RCC1/BLIP-II"/>
</dbReference>
<dbReference type="SUPFAM" id="SSF50985">
    <property type="entry name" value="RCC1/BLIP-II"/>
    <property type="match status" value="1"/>
</dbReference>
<dbReference type="PROSITE" id="PS50012">
    <property type="entry name" value="RCC1_3"/>
    <property type="match status" value="5"/>
</dbReference>
<dbReference type="PANTHER" id="PTHR45982">
    <property type="entry name" value="REGULATOR OF CHROMOSOME CONDENSATION"/>
    <property type="match status" value="1"/>
</dbReference>
<evidence type="ECO:0000313" key="6">
    <source>
        <dbReference type="RefSeq" id="XP_006818715.1"/>
    </source>
</evidence>
<evidence type="ECO:0000259" key="4">
    <source>
        <dbReference type="Pfam" id="PF25390"/>
    </source>
</evidence>
<feature type="repeat" description="RCC1" evidence="3">
    <location>
        <begin position="213"/>
        <end position="242"/>
    </location>
</feature>